<sequence length="118" mass="13542">MQHGEFLQHSRKRRIELFKILKGKNLAGNLPKNGSNAIFLIEEIGTEPGDIGDLIPEIDVPGFFEDFDLVLRSDFVEHFLQLIILKRGVVDPLHLAIDAEHRIVPRRKVQVRGFLLEH</sequence>
<protein>
    <submittedName>
        <fullName evidence="1">Uncharacterized protein</fullName>
    </submittedName>
</protein>
<accession>A0A645G3A6</accession>
<proteinExistence type="predicted"/>
<reference evidence="1" key="1">
    <citation type="submission" date="2019-08" db="EMBL/GenBank/DDBJ databases">
        <authorList>
            <person name="Kucharzyk K."/>
            <person name="Murdoch R.W."/>
            <person name="Higgins S."/>
            <person name="Loffler F."/>
        </authorList>
    </citation>
    <scope>NUCLEOTIDE SEQUENCE</scope>
</reference>
<comment type="caution">
    <text evidence="1">The sequence shown here is derived from an EMBL/GenBank/DDBJ whole genome shotgun (WGS) entry which is preliminary data.</text>
</comment>
<evidence type="ECO:0000313" key="1">
    <source>
        <dbReference type="EMBL" id="MPN18624.1"/>
    </source>
</evidence>
<name>A0A645G3A6_9ZZZZ</name>
<gene>
    <name evidence="1" type="ORF">SDC9_165985</name>
</gene>
<dbReference type="EMBL" id="VSSQ01065994">
    <property type="protein sequence ID" value="MPN18624.1"/>
    <property type="molecule type" value="Genomic_DNA"/>
</dbReference>
<organism evidence="1">
    <name type="scientific">bioreactor metagenome</name>
    <dbReference type="NCBI Taxonomy" id="1076179"/>
    <lineage>
        <taxon>unclassified sequences</taxon>
        <taxon>metagenomes</taxon>
        <taxon>ecological metagenomes</taxon>
    </lineage>
</organism>
<dbReference type="AlphaFoldDB" id="A0A645G3A6"/>